<dbReference type="InterPro" id="IPR036388">
    <property type="entry name" value="WH-like_DNA-bd_sf"/>
</dbReference>
<dbReference type="Proteomes" id="UP001327225">
    <property type="component" value="Chromosome"/>
</dbReference>
<proteinExistence type="predicted"/>
<dbReference type="InterPro" id="IPR011991">
    <property type="entry name" value="ArsR-like_HTH"/>
</dbReference>
<dbReference type="RefSeq" id="WP_322938069.1">
    <property type="nucleotide sequence ID" value="NZ_CP141059.1"/>
</dbReference>
<accession>A0ABZ0ZVN0</accession>
<keyword evidence="1" id="KW-0805">Transcription regulation</keyword>
<dbReference type="PROSITE" id="PS50987">
    <property type="entry name" value="HTH_ARSR_2"/>
    <property type="match status" value="1"/>
</dbReference>
<feature type="domain" description="HTH arsR-type" evidence="4">
    <location>
        <begin position="1"/>
        <end position="92"/>
    </location>
</feature>
<dbReference type="EMBL" id="CP141059">
    <property type="protein sequence ID" value="WQQ27707.1"/>
    <property type="molecule type" value="Genomic_DNA"/>
</dbReference>
<evidence type="ECO:0000313" key="6">
    <source>
        <dbReference type="Proteomes" id="UP001327225"/>
    </source>
</evidence>
<dbReference type="InterPro" id="IPR001845">
    <property type="entry name" value="HTH_ArsR_DNA-bd_dom"/>
</dbReference>
<dbReference type="PANTHER" id="PTHR43132:SF2">
    <property type="entry name" value="ARSENICAL RESISTANCE OPERON REPRESSOR ARSR-RELATED"/>
    <property type="match status" value="1"/>
</dbReference>
<keyword evidence="3" id="KW-0804">Transcription</keyword>
<dbReference type="Pfam" id="PF12840">
    <property type="entry name" value="HTH_20"/>
    <property type="match status" value="1"/>
</dbReference>
<evidence type="ECO:0000256" key="3">
    <source>
        <dbReference type="ARBA" id="ARBA00023163"/>
    </source>
</evidence>
<reference evidence="6" key="1">
    <citation type="submission" date="2023-12" db="EMBL/GenBank/DDBJ databases">
        <title>Novel species in genus Nocardioides.</title>
        <authorList>
            <person name="Zhou H."/>
        </authorList>
    </citation>
    <scope>NUCLEOTIDE SEQUENCE [LARGE SCALE GENOMIC DNA]</scope>
    <source>
        <strain evidence="6">HM61</strain>
    </source>
</reference>
<organism evidence="5 6">
    <name type="scientific">Nocardioides bizhenqiangii</name>
    <dbReference type="NCBI Taxonomy" id="3095076"/>
    <lineage>
        <taxon>Bacteria</taxon>
        <taxon>Bacillati</taxon>
        <taxon>Actinomycetota</taxon>
        <taxon>Actinomycetes</taxon>
        <taxon>Propionibacteriales</taxon>
        <taxon>Nocardioidaceae</taxon>
        <taxon>Nocardioides</taxon>
    </lineage>
</organism>
<dbReference type="SUPFAM" id="SSF46785">
    <property type="entry name" value="Winged helix' DNA-binding domain"/>
    <property type="match status" value="1"/>
</dbReference>
<protein>
    <submittedName>
        <fullName evidence="5">Helix-turn-helix domain-containing protein</fullName>
    </submittedName>
</protein>
<dbReference type="Gene3D" id="1.10.10.10">
    <property type="entry name" value="Winged helix-like DNA-binding domain superfamily/Winged helix DNA-binding domain"/>
    <property type="match status" value="1"/>
</dbReference>
<dbReference type="InterPro" id="IPR051011">
    <property type="entry name" value="Metal_resp_trans_reg"/>
</dbReference>
<dbReference type="PANTHER" id="PTHR43132">
    <property type="entry name" value="ARSENICAL RESISTANCE OPERON REPRESSOR ARSR-RELATED"/>
    <property type="match status" value="1"/>
</dbReference>
<keyword evidence="2" id="KW-0238">DNA-binding</keyword>
<evidence type="ECO:0000313" key="5">
    <source>
        <dbReference type="EMBL" id="WQQ27707.1"/>
    </source>
</evidence>
<gene>
    <name evidence="5" type="ORF">SHK19_05590</name>
</gene>
<evidence type="ECO:0000256" key="2">
    <source>
        <dbReference type="ARBA" id="ARBA00023125"/>
    </source>
</evidence>
<evidence type="ECO:0000259" key="4">
    <source>
        <dbReference type="PROSITE" id="PS50987"/>
    </source>
</evidence>
<keyword evidence="6" id="KW-1185">Reference proteome</keyword>
<dbReference type="InterPro" id="IPR036390">
    <property type="entry name" value="WH_DNA-bd_sf"/>
</dbReference>
<name>A0ABZ0ZVN0_9ACTN</name>
<dbReference type="CDD" id="cd00090">
    <property type="entry name" value="HTH_ARSR"/>
    <property type="match status" value="1"/>
</dbReference>
<evidence type="ECO:0000256" key="1">
    <source>
        <dbReference type="ARBA" id="ARBA00023015"/>
    </source>
</evidence>
<sequence length="168" mass="18733">MADAQISSLRATAHPLRLQMLSLLTSTAMSAAEVARELGITHANASYHLRQLHDADLVVVEGEERIRGGMAKRYRHLVDRAESKLTDEDIAGQVQAMCAELLRRFPLRQKGKGTFTDAEVWVTPEVWERAVDLLVEASLLVHHEAKRPRTAGTVPVNLTVAGFRMEKR</sequence>
<dbReference type="SMART" id="SM00418">
    <property type="entry name" value="HTH_ARSR"/>
    <property type="match status" value="1"/>
</dbReference>